<gene>
    <name evidence="3" type="ORF">IEO21_09657</name>
</gene>
<dbReference type="PANTHER" id="PTHR33365:SF4">
    <property type="entry name" value="CYCLOCHLOROTINE BIOSYNTHESIS PROTEIN O"/>
    <property type="match status" value="1"/>
</dbReference>
<comment type="similarity">
    <text evidence="2">Belongs to the ustYa family.</text>
</comment>
<dbReference type="Proteomes" id="UP000639403">
    <property type="component" value="Unassembled WGS sequence"/>
</dbReference>
<evidence type="ECO:0000313" key="3">
    <source>
        <dbReference type="EMBL" id="KAF9803519.1"/>
    </source>
</evidence>
<comment type="pathway">
    <text evidence="1">Mycotoxin biosynthesis.</text>
</comment>
<proteinExistence type="inferred from homology"/>
<evidence type="ECO:0000256" key="1">
    <source>
        <dbReference type="ARBA" id="ARBA00004685"/>
    </source>
</evidence>
<evidence type="ECO:0000256" key="2">
    <source>
        <dbReference type="ARBA" id="ARBA00035112"/>
    </source>
</evidence>
<dbReference type="AlphaFoldDB" id="A0A8H7TXI7"/>
<dbReference type="EMBL" id="JADOXO010000502">
    <property type="protein sequence ID" value="KAF9803519.1"/>
    <property type="molecule type" value="Genomic_DNA"/>
</dbReference>
<dbReference type="InterPro" id="IPR021765">
    <property type="entry name" value="UstYa-like"/>
</dbReference>
<dbReference type="PANTHER" id="PTHR33365">
    <property type="entry name" value="YALI0B05434P"/>
    <property type="match status" value="1"/>
</dbReference>
<evidence type="ECO:0000313" key="4">
    <source>
        <dbReference type="Proteomes" id="UP000639403"/>
    </source>
</evidence>
<reference evidence="3" key="1">
    <citation type="submission" date="2020-11" db="EMBL/GenBank/DDBJ databases">
        <authorList>
            <person name="Koelle M."/>
            <person name="Horta M.A.C."/>
            <person name="Nowrousian M."/>
            <person name="Ohm R.A."/>
            <person name="Benz P."/>
            <person name="Pilgard A."/>
        </authorList>
    </citation>
    <scope>NUCLEOTIDE SEQUENCE</scope>
    <source>
        <strain evidence="3">FPRL280</strain>
    </source>
</reference>
<reference evidence="3" key="2">
    <citation type="journal article" name="Front. Microbiol.">
        <title>Degradative Capacity of Two Strains of Rhodonia placenta: From Phenotype to Genotype.</title>
        <authorList>
            <person name="Kolle M."/>
            <person name="Horta M.A.C."/>
            <person name="Nowrousian M."/>
            <person name="Ohm R.A."/>
            <person name="Benz J.P."/>
            <person name="Pilgard A."/>
        </authorList>
    </citation>
    <scope>NUCLEOTIDE SEQUENCE</scope>
    <source>
        <strain evidence="3">FPRL280</strain>
    </source>
</reference>
<accession>A0A8H7TXI7</accession>
<name>A0A8H7TXI7_9APHY</name>
<protein>
    <submittedName>
        <fullName evidence="3">Uncharacterized protein</fullName>
    </submittedName>
</protein>
<sequence length="113" mass="13698">MHCLNMLRKRTYFEYYESKDISVTNGPELYRMHLDHCIEMLRQNILGTADVGLITYDWVHSYNRRHPNFNTLHRCRNVDRILEWNDQHGLHEPLSRLLRLDHEVDLDIAPYSF</sequence>
<dbReference type="Pfam" id="PF11807">
    <property type="entry name" value="UstYa"/>
    <property type="match status" value="1"/>
</dbReference>
<comment type="caution">
    <text evidence="3">The sequence shown here is derived from an EMBL/GenBank/DDBJ whole genome shotgun (WGS) entry which is preliminary data.</text>
</comment>
<organism evidence="3 4">
    <name type="scientific">Rhodonia placenta</name>
    <dbReference type="NCBI Taxonomy" id="104341"/>
    <lineage>
        <taxon>Eukaryota</taxon>
        <taxon>Fungi</taxon>
        <taxon>Dikarya</taxon>
        <taxon>Basidiomycota</taxon>
        <taxon>Agaricomycotina</taxon>
        <taxon>Agaricomycetes</taxon>
        <taxon>Polyporales</taxon>
        <taxon>Adustoporiaceae</taxon>
        <taxon>Rhodonia</taxon>
    </lineage>
</organism>
<dbReference type="GO" id="GO:0043386">
    <property type="term" value="P:mycotoxin biosynthetic process"/>
    <property type="evidence" value="ECO:0007669"/>
    <property type="project" value="InterPro"/>
</dbReference>